<gene>
    <name evidence="3" type="ORF">BD311DRAFT_773206</name>
</gene>
<reference evidence="3" key="1">
    <citation type="submission" date="2019-01" db="EMBL/GenBank/DDBJ databases">
        <title>Draft genome sequences of three monokaryotic isolates of the white-rot basidiomycete fungus Dichomitus squalens.</title>
        <authorList>
            <consortium name="DOE Joint Genome Institute"/>
            <person name="Lopez S.C."/>
            <person name="Andreopoulos B."/>
            <person name="Pangilinan J."/>
            <person name="Lipzen A."/>
            <person name="Riley R."/>
            <person name="Ahrendt S."/>
            <person name="Ng V."/>
            <person name="Barry K."/>
            <person name="Daum C."/>
            <person name="Grigoriev I.V."/>
            <person name="Hilden K.S."/>
            <person name="Makela M.R."/>
            <person name="de Vries R.P."/>
        </authorList>
    </citation>
    <scope>NUCLEOTIDE SEQUENCE [LARGE SCALE GENOMIC DNA]</scope>
    <source>
        <strain evidence="3">OM18370.1</strain>
    </source>
</reference>
<feature type="transmembrane region" description="Helical" evidence="2">
    <location>
        <begin position="20"/>
        <end position="43"/>
    </location>
</feature>
<feature type="compositionally biased region" description="Pro residues" evidence="1">
    <location>
        <begin position="379"/>
        <end position="388"/>
    </location>
</feature>
<protein>
    <submittedName>
        <fullName evidence="3">Uncharacterized protein</fullName>
    </submittedName>
</protein>
<accession>A0A4Q9N793</accession>
<keyword evidence="2" id="KW-0812">Transmembrane</keyword>
<keyword evidence="2" id="KW-1133">Transmembrane helix</keyword>
<proteinExistence type="predicted"/>
<feature type="compositionally biased region" description="Low complexity" evidence="1">
    <location>
        <begin position="326"/>
        <end position="354"/>
    </location>
</feature>
<feature type="compositionally biased region" description="Basic and acidic residues" evidence="1">
    <location>
        <begin position="416"/>
        <end position="427"/>
    </location>
</feature>
<feature type="region of interest" description="Disordered" evidence="1">
    <location>
        <begin position="112"/>
        <end position="145"/>
    </location>
</feature>
<feature type="region of interest" description="Disordered" evidence="1">
    <location>
        <begin position="188"/>
        <end position="249"/>
    </location>
</feature>
<feature type="region of interest" description="Disordered" evidence="1">
    <location>
        <begin position="298"/>
        <end position="480"/>
    </location>
</feature>
<organism evidence="3">
    <name type="scientific">Dichomitus squalens</name>
    <dbReference type="NCBI Taxonomy" id="114155"/>
    <lineage>
        <taxon>Eukaryota</taxon>
        <taxon>Fungi</taxon>
        <taxon>Dikarya</taxon>
        <taxon>Basidiomycota</taxon>
        <taxon>Agaricomycotina</taxon>
        <taxon>Agaricomycetes</taxon>
        <taxon>Polyporales</taxon>
        <taxon>Polyporaceae</taxon>
        <taxon>Dichomitus</taxon>
    </lineage>
</organism>
<evidence type="ECO:0000313" key="3">
    <source>
        <dbReference type="EMBL" id="TBU35051.1"/>
    </source>
</evidence>
<dbReference type="OrthoDB" id="3270653at2759"/>
<keyword evidence="2" id="KW-0472">Membrane</keyword>
<feature type="compositionally biased region" description="Low complexity" evidence="1">
    <location>
        <begin position="188"/>
        <end position="209"/>
    </location>
</feature>
<dbReference type="Proteomes" id="UP000292957">
    <property type="component" value="Unassembled WGS sequence"/>
</dbReference>
<feature type="compositionally biased region" description="Polar residues" evidence="1">
    <location>
        <begin position="224"/>
        <end position="244"/>
    </location>
</feature>
<name>A0A4Q9N793_9APHY</name>
<evidence type="ECO:0000256" key="1">
    <source>
        <dbReference type="SAM" id="MobiDB-lite"/>
    </source>
</evidence>
<dbReference type="EMBL" id="ML143387">
    <property type="protein sequence ID" value="TBU35051.1"/>
    <property type="molecule type" value="Genomic_DNA"/>
</dbReference>
<sequence>MPDVPSLVPRDSSSSSKISTSTIIIIAVVAASVVALAFALFAWRFFARQFRRSTIPLPPPQDLAHHREQQLSSFADRAPRPTTWLDPLPYHQKPRAYSHFLSASGSSASLIRSSPDISVSRGPTRESSWAVDSLEGSPFPTPSTTEDLLPPNPAFLPVSNNPHASMASVVSSSSDGISDVNAVLVPTSPSDVSHSVESSASVMVTPARSRPPRASRSRQRPTSVVSSSGTMHSVQTSHSTSGNTLRGPAHSIHSNIQIVLPTPLAPQLYAPPEGVERSYSFYSAAGDRRSMADPWVVVGSRQSSRPSSSNGSPSNSYAGSRPPYQRSRSNLSATSSTSAGNVRRAQSQSAAFSAEDSRPPVPSSGHARSSSVPQQMEMMPPPAVPPVPSVYMSASSDTVTAAYAYPTPPTSFPGDHIARGRPREAARPSEPASGASATGAVPVGPPSAYSMPLSGSGSSGKLRKSRSKSQTAAARKSAVS</sequence>
<feature type="compositionally biased region" description="Low complexity" evidence="1">
    <location>
        <begin position="369"/>
        <end position="378"/>
    </location>
</feature>
<dbReference type="AlphaFoldDB" id="A0A4Q9N793"/>
<feature type="compositionally biased region" description="Low complexity" evidence="1">
    <location>
        <begin position="299"/>
        <end position="316"/>
    </location>
</feature>
<feature type="compositionally biased region" description="Basic residues" evidence="1">
    <location>
        <begin position="210"/>
        <end position="219"/>
    </location>
</feature>
<evidence type="ECO:0000256" key="2">
    <source>
        <dbReference type="SAM" id="Phobius"/>
    </source>
</evidence>